<evidence type="ECO:0000313" key="3">
    <source>
        <dbReference type="Proteomes" id="UP001164459"/>
    </source>
</evidence>
<feature type="region of interest" description="Disordered" evidence="1">
    <location>
        <begin position="1"/>
        <end position="22"/>
    </location>
</feature>
<sequence>MLGSAGCEANESPASGRAESAPAECYSFEQVPELGIVEEESQWFVDLDDDGRVLLDASPTEHAQDIGQSMQTAYLWDGGAPRAITIEGFFQTHALDMNDRGEVLILASPMAGWVPPWTDAFVWRDGAVVARISAPSGLRFQYGWINERGHVALSTFFGESGPARAFWWQDGELVKLGTGQVRALNDADEIAGFDPEVGAVVRWQAAAERTELATLCDSPLAWAGEVLIDSHGRIAADVQCGPEQRGLIWEGELARELPSREGSAFFPLDMNDRGEIVGRYYVYTGEEEEEGGGLPVLWDGGDVIDIPLPDGAASGVARSINEQGLIAGEYEDGFFVGTAEATKALPLESVWANLLGRRINERGDIVNTMAGDEWYGGGAFRWRPTPCEDVPPSN</sequence>
<proteinExistence type="predicted"/>
<evidence type="ECO:0000256" key="1">
    <source>
        <dbReference type="SAM" id="MobiDB-lite"/>
    </source>
</evidence>
<evidence type="ECO:0008006" key="4">
    <source>
        <dbReference type="Google" id="ProtNLM"/>
    </source>
</evidence>
<dbReference type="EMBL" id="CP114040">
    <property type="protein sequence ID" value="WAS96365.1"/>
    <property type="molecule type" value="Genomic_DNA"/>
</dbReference>
<accession>A0ABY7HB63</accession>
<gene>
    <name evidence="2" type="ORF">O0S08_09410</name>
</gene>
<name>A0ABY7HB63_9BACT</name>
<evidence type="ECO:0000313" key="2">
    <source>
        <dbReference type="EMBL" id="WAS96365.1"/>
    </source>
</evidence>
<dbReference type="RefSeq" id="WP_269038705.1">
    <property type="nucleotide sequence ID" value="NZ_CP114040.1"/>
</dbReference>
<keyword evidence="3" id="KW-1185">Reference proteome</keyword>
<reference evidence="2" key="1">
    <citation type="submission" date="2022-11" db="EMBL/GenBank/DDBJ databases">
        <title>Minimal conservation of predation-associated metabolite biosynthetic gene clusters underscores biosynthetic potential of Myxococcota including descriptions for ten novel species: Archangium lansinium sp. nov., Myxococcus landrumus sp. nov., Nannocystis bai.</title>
        <authorList>
            <person name="Ahearne A."/>
            <person name="Stevens C."/>
            <person name="Dowd S."/>
        </authorList>
    </citation>
    <scope>NUCLEOTIDE SEQUENCE</scope>
    <source>
        <strain evidence="2">Fl3</strain>
    </source>
</reference>
<organism evidence="2 3">
    <name type="scientific">Nannocystis punicea</name>
    <dbReference type="NCBI Taxonomy" id="2995304"/>
    <lineage>
        <taxon>Bacteria</taxon>
        <taxon>Pseudomonadati</taxon>
        <taxon>Myxococcota</taxon>
        <taxon>Polyangia</taxon>
        <taxon>Nannocystales</taxon>
        <taxon>Nannocystaceae</taxon>
        <taxon>Nannocystis</taxon>
    </lineage>
</organism>
<protein>
    <recommendedName>
        <fullName evidence="4">WG containing repeat-containing protein</fullName>
    </recommendedName>
</protein>
<dbReference type="Proteomes" id="UP001164459">
    <property type="component" value="Chromosome"/>
</dbReference>